<accession>A0A7S2X683</accession>
<dbReference type="InterPro" id="IPR011011">
    <property type="entry name" value="Znf_FYVE_PHD"/>
</dbReference>
<evidence type="ECO:0000256" key="2">
    <source>
        <dbReference type="ARBA" id="ARBA00022771"/>
    </source>
</evidence>
<dbReference type="InterPro" id="IPR013083">
    <property type="entry name" value="Znf_RING/FYVE/PHD"/>
</dbReference>
<dbReference type="InterPro" id="IPR056488">
    <property type="entry name" value="Zn_ribbon_HMPTM"/>
</dbReference>
<evidence type="ECO:0000313" key="6">
    <source>
        <dbReference type="EMBL" id="CAD9746322.1"/>
    </source>
</evidence>
<dbReference type="Pfam" id="PF23545">
    <property type="entry name" value="Zn_ribbon_HMPTM"/>
    <property type="match status" value="1"/>
</dbReference>
<dbReference type="Pfam" id="PF01363">
    <property type="entry name" value="FYVE"/>
    <property type="match status" value="1"/>
</dbReference>
<keyword evidence="3" id="KW-0862">Zinc</keyword>
<evidence type="ECO:0000259" key="5">
    <source>
        <dbReference type="PROSITE" id="PS50178"/>
    </source>
</evidence>
<dbReference type="AlphaFoldDB" id="A0A7S2X683"/>
<dbReference type="Gene3D" id="3.30.40.10">
    <property type="entry name" value="Zinc/RING finger domain, C3HC4 (zinc finger)"/>
    <property type="match status" value="1"/>
</dbReference>
<dbReference type="PANTHER" id="PTHR23164">
    <property type="entry name" value="EARLY ENDOSOME ANTIGEN 1"/>
    <property type="match status" value="1"/>
</dbReference>
<gene>
    <name evidence="6" type="ORF">LSP00402_LOCUS1238</name>
</gene>
<dbReference type="InterPro" id="IPR017455">
    <property type="entry name" value="Znf_FYVE-rel"/>
</dbReference>
<dbReference type="EMBL" id="HBHP01001905">
    <property type="protein sequence ID" value="CAD9746322.1"/>
    <property type="molecule type" value="Transcribed_RNA"/>
</dbReference>
<evidence type="ECO:0000256" key="4">
    <source>
        <dbReference type="PROSITE-ProRule" id="PRU00091"/>
    </source>
</evidence>
<keyword evidence="1" id="KW-0479">Metal-binding</keyword>
<sequence length="588" mass="65749">MQGLYPKALKFGDRQWIPDSKASHCMICEKPFIMFTRRRHHCRQCGIIVCHACSPGLVKMLVEYGNKAIVKAVRVCNNCEKWKPNETAAVAGTSSAIRSSNVEEKKSKGEAKEKTLYRTRTICPKCAVVEGKGFNSPIPAKVIIRSQQVCLTATCPRHMEFSTILSTNPSFFQTQLEYAKDSRFALSEDIEDLATLNSKIKLTSKSDNHPFMFEIGIFENGEFVKRSRLHRKVSEFQRSKPSDLNYVLQFNCGLVPKHEILKLNQLLLDLEQEFKGPPIIVVNMPFDRMIDLAGLKTTVLLKSRVYPSVKYFLVPTKEEDYIVELDQVITSLSEISDIRLIIDLVVEQPMPDLSQIMGWLAQNRALIPLVVLTMVRSPTQVYRKMVKEEEEEDRSDGDSIIDTNSGVDAGKLVDAVSKATNGRITGTDMVPLRALGALEPLLRLMGHGRYSIRPHASCGFGTCLISTKTTTSTPVSRFFNMKRLYRQIHDFGLKVGSNESMSLALLRELRTVLKTCAVPQASGDVASMSDLLKFNGPPSIDVIKDFQFLLVHTHMDFASIDASRRCECAVLTPALAGTGFTAGCTRCY</sequence>
<dbReference type="InterPro" id="IPR000306">
    <property type="entry name" value="Znf_FYVE"/>
</dbReference>
<dbReference type="SMART" id="SM00064">
    <property type="entry name" value="FYVE"/>
    <property type="match status" value="1"/>
</dbReference>
<evidence type="ECO:0000256" key="3">
    <source>
        <dbReference type="ARBA" id="ARBA00022833"/>
    </source>
</evidence>
<evidence type="ECO:0000256" key="1">
    <source>
        <dbReference type="ARBA" id="ARBA00022723"/>
    </source>
</evidence>
<keyword evidence="2 4" id="KW-0863">Zinc-finger</keyword>
<protein>
    <recommendedName>
        <fullName evidence="5">FYVE-type domain-containing protein</fullName>
    </recommendedName>
</protein>
<reference evidence="6" key="1">
    <citation type="submission" date="2021-01" db="EMBL/GenBank/DDBJ databases">
        <authorList>
            <person name="Corre E."/>
            <person name="Pelletier E."/>
            <person name="Niang G."/>
            <person name="Scheremetjew M."/>
            <person name="Finn R."/>
            <person name="Kale V."/>
            <person name="Holt S."/>
            <person name="Cochrane G."/>
            <person name="Meng A."/>
            <person name="Brown T."/>
            <person name="Cohen L."/>
        </authorList>
    </citation>
    <scope>NUCLEOTIDE SEQUENCE</scope>
    <source>
        <strain evidence="6">CCMP622</strain>
    </source>
</reference>
<dbReference type="PROSITE" id="PS50178">
    <property type="entry name" value="ZF_FYVE"/>
    <property type="match status" value="1"/>
</dbReference>
<organism evidence="6">
    <name type="scientific">Lotharella oceanica</name>
    <dbReference type="NCBI Taxonomy" id="641309"/>
    <lineage>
        <taxon>Eukaryota</taxon>
        <taxon>Sar</taxon>
        <taxon>Rhizaria</taxon>
        <taxon>Cercozoa</taxon>
        <taxon>Chlorarachniophyceae</taxon>
        <taxon>Lotharella</taxon>
    </lineage>
</organism>
<feature type="domain" description="FYVE-type" evidence="5">
    <location>
        <begin position="19"/>
        <end position="84"/>
    </location>
</feature>
<dbReference type="GO" id="GO:0008270">
    <property type="term" value="F:zinc ion binding"/>
    <property type="evidence" value="ECO:0007669"/>
    <property type="project" value="UniProtKB-KW"/>
</dbReference>
<proteinExistence type="predicted"/>
<dbReference type="PANTHER" id="PTHR23164:SF30">
    <property type="entry name" value="EARLY ENDOSOME ANTIGEN 1"/>
    <property type="match status" value="1"/>
</dbReference>
<name>A0A7S2X683_9EUKA</name>
<dbReference type="SUPFAM" id="SSF57903">
    <property type="entry name" value="FYVE/PHD zinc finger"/>
    <property type="match status" value="1"/>
</dbReference>